<evidence type="ECO:0000313" key="3">
    <source>
        <dbReference type="Proteomes" id="UP000070457"/>
    </source>
</evidence>
<protein>
    <submittedName>
        <fullName evidence="2">Uncharacterized protein</fullName>
    </submittedName>
</protein>
<dbReference type="AlphaFoldDB" id="A0A136M108"/>
<comment type="caution">
    <text evidence="2">The sequence shown here is derived from an EMBL/GenBank/DDBJ whole genome shotgun (WGS) entry which is preliminary data.</text>
</comment>
<accession>A0A136M108</accession>
<keyword evidence="1" id="KW-0472">Membrane</keyword>
<sequence length="167" mass="18099">MAKPTRDALPLTIAVAVIAAAGIVLGFIFNSPATALLLLLPTIAYEIYRVEGDSTRYAAWGLLGVVIVELALLLFNVTFDLASFLNTDSQYIQGYEVPLADIKVIGPILLAILAVVLFKNTRGRYTKALSVVIIVAAFAIVFMLNPEIFNQMLRVAGQEGVQLFNNL</sequence>
<proteinExistence type="predicted"/>
<evidence type="ECO:0000256" key="1">
    <source>
        <dbReference type="SAM" id="Phobius"/>
    </source>
</evidence>
<feature type="transmembrane region" description="Helical" evidence="1">
    <location>
        <begin position="12"/>
        <end position="45"/>
    </location>
</feature>
<dbReference type="Proteomes" id="UP000070457">
    <property type="component" value="Unassembled WGS sequence"/>
</dbReference>
<feature type="transmembrane region" description="Helical" evidence="1">
    <location>
        <begin position="99"/>
        <end position="118"/>
    </location>
</feature>
<evidence type="ECO:0000313" key="2">
    <source>
        <dbReference type="EMBL" id="KXK27592.1"/>
    </source>
</evidence>
<name>A0A136M108_9BACT</name>
<gene>
    <name evidence="2" type="ORF">TR69_WS6001000036</name>
</gene>
<feature type="transmembrane region" description="Helical" evidence="1">
    <location>
        <begin position="125"/>
        <end position="144"/>
    </location>
</feature>
<keyword evidence="1" id="KW-1133">Transmembrane helix</keyword>
<keyword evidence="1" id="KW-0812">Transmembrane</keyword>
<dbReference type="EMBL" id="JYNZ01000001">
    <property type="protein sequence ID" value="KXK27592.1"/>
    <property type="molecule type" value="Genomic_DNA"/>
</dbReference>
<feature type="transmembrane region" description="Helical" evidence="1">
    <location>
        <begin position="57"/>
        <end position="79"/>
    </location>
</feature>
<reference evidence="2 3" key="1">
    <citation type="submission" date="2015-02" db="EMBL/GenBank/DDBJ databases">
        <title>Improved understanding of the partial-nitritation anammox process through 23 genomes representing the majority of the microbial community.</title>
        <authorList>
            <person name="Speth D.R."/>
            <person name="In T Zandt M."/>
            <person name="Guerrero Cruz S."/>
            <person name="Jetten M.S."/>
            <person name="Dutilh B.E."/>
        </authorList>
    </citation>
    <scope>NUCLEOTIDE SEQUENCE [LARGE SCALE GENOMIC DNA]</scope>
    <source>
        <strain evidence="2">OLB20</strain>
    </source>
</reference>
<organism evidence="2 3">
    <name type="scientific">candidate division WS6 bacterium OLB20</name>
    <dbReference type="NCBI Taxonomy" id="1617426"/>
    <lineage>
        <taxon>Bacteria</taxon>
        <taxon>Candidatus Dojkabacteria</taxon>
    </lineage>
</organism>